<evidence type="ECO:0000256" key="1">
    <source>
        <dbReference type="SAM" id="MobiDB-lite"/>
    </source>
</evidence>
<evidence type="ECO:0000313" key="3">
    <source>
        <dbReference type="Proteomes" id="UP001500363"/>
    </source>
</evidence>
<reference evidence="2 3" key="1">
    <citation type="journal article" date="2019" name="Int. J. Syst. Evol. Microbiol.">
        <title>The Global Catalogue of Microorganisms (GCM) 10K type strain sequencing project: providing services to taxonomists for standard genome sequencing and annotation.</title>
        <authorList>
            <consortium name="The Broad Institute Genomics Platform"/>
            <consortium name="The Broad Institute Genome Sequencing Center for Infectious Disease"/>
            <person name="Wu L."/>
            <person name="Ma J."/>
        </authorList>
    </citation>
    <scope>NUCLEOTIDE SEQUENCE [LARGE SCALE GENOMIC DNA]</scope>
    <source>
        <strain evidence="2 3">JCM 14303</strain>
    </source>
</reference>
<proteinExistence type="predicted"/>
<comment type="caution">
    <text evidence="2">The sequence shown here is derived from an EMBL/GenBank/DDBJ whole genome shotgun (WGS) entry which is preliminary data.</text>
</comment>
<protein>
    <submittedName>
        <fullName evidence="2">Uncharacterized protein</fullName>
    </submittedName>
</protein>
<feature type="compositionally biased region" description="Basic and acidic residues" evidence="1">
    <location>
        <begin position="177"/>
        <end position="190"/>
    </location>
</feature>
<organism evidence="2 3">
    <name type="scientific">Kribbella lupini</name>
    <dbReference type="NCBI Taxonomy" id="291602"/>
    <lineage>
        <taxon>Bacteria</taxon>
        <taxon>Bacillati</taxon>
        <taxon>Actinomycetota</taxon>
        <taxon>Actinomycetes</taxon>
        <taxon>Propionibacteriales</taxon>
        <taxon>Kribbellaceae</taxon>
        <taxon>Kribbella</taxon>
    </lineage>
</organism>
<evidence type="ECO:0000313" key="2">
    <source>
        <dbReference type="EMBL" id="GAA1542421.1"/>
    </source>
</evidence>
<sequence length="220" mass="22002">MGRGQDGDEGLGVQRGEGEAVVVGGAGGTSVFDGDGEVDLAVEELGEGLVAFGVLDDEAEAGGGFAQAGEGRCDQEADRGGEGGDAEFAVGAVGVQAQRVLGAFDLGEDRVGVGEQQAAGRGDGDAAAAAFQQLLADLGLEGGQLLGDGGRRQVQDLGGRRHGAVVSKGPQYSQPAHFDHGDQLRTRPADDVAPSGAGRAAGAGAGPRRTVRRARWAARS</sequence>
<gene>
    <name evidence="2" type="ORF">GCM10009741_52150</name>
</gene>
<dbReference type="EMBL" id="BAAANC010000002">
    <property type="protein sequence ID" value="GAA1542421.1"/>
    <property type="molecule type" value="Genomic_DNA"/>
</dbReference>
<dbReference type="Proteomes" id="UP001500363">
    <property type="component" value="Unassembled WGS sequence"/>
</dbReference>
<feature type="region of interest" description="Disordered" evidence="1">
    <location>
        <begin position="162"/>
        <end position="220"/>
    </location>
</feature>
<keyword evidence="3" id="KW-1185">Reference proteome</keyword>
<feature type="compositionally biased region" description="Basic residues" evidence="1">
    <location>
        <begin position="209"/>
        <end position="220"/>
    </location>
</feature>
<name>A0ABN2BKJ9_9ACTN</name>
<accession>A0ABN2BKJ9</accession>